<feature type="chain" id="PRO_5037528809" description="Oxidoreductase molybdopterin-binding domain-containing protein" evidence="1">
    <location>
        <begin position="22"/>
        <end position="161"/>
    </location>
</feature>
<protein>
    <recommendedName>
        <fullName evidence="4">Oxidoreductase molybdopterin-binding domain-containing protein</fullName>
    </recommendedName>
</protein>
<dbReference type="EMBL" id="JAEKJZ010000001">
    <property type="protein sequence ID" value="MBN9668955.1"/>
    <property type="molecule type" value="Genomic_DNA"/>
</dbReference>
<dbReference type="Proteomes" id="UP000664096">
    <property type="component" value="Unassembled WGS sequence"/>
</dbReference>
<organism evidence="2 3">
    <name type="scientific">Roseibium aggregatum</name>
    <dbReference type="NCBI Taxonomy" id="187304"/>
    <lineage>
        <taxon>Bacteria</taxon>
        <taxon>Pseudomonadati</taxon>
        <taxon>Pseudomonadota</taxon>
        <taxon>Alphaproteobacteria</taxon>
        <taxon>Hyphomicrobiales</taxon>
        <taxon>Stappiaceae</taxon>
        <taxon>Roseibium</taxon>
    </lineage>
</organism>
<dbReference type="RefSeq" id="WP_207138407.1">
    <property type="nucleotide sequence ID" value="NZ_JAEKJZ010000001.1"/>
</dbReference>
<dbReference type="AlphaFoldDB" id="A0A939J2C7"/>
<accession>A0A939J2C7</accession>
<evidence type="ECO:0008006" key="4">
    <source>
        <dbReference type="Google" id="ProtNLM"/>
    </source>
</evidence>
<feature type="signal peptide" evidence="1">
    <location>
        <begin position="1"/>
        <end position="21"/>
    </location>
</feature>
<proteinExistence type="predicted"/>
<evidence type="ECO:0000313" key="2">
    <source>
        <dbReference type="EMBL" id="MBN9668955.1"/>
    </source>
</evidence>
<dbReference type="SUPFAM" id="SSF56524">
    <property type="entry name" value="Oxidoreductase molybdopterin-binding domain"/>
    <property type="match status" value="1"/>
</dbReference>
<comment type="caution">
    <text evidence="2">The sequence shown here is derived from an EMBL/GenBank/DDBJ whole genome shotgun (WGS) entry which is preliminary data.</text>
</comment>
<reference evidence="2" key="1">
    <citation type="submission" date="2020-12" db="EMBL/GenBank/DDBJ databases">
        <title>Oil enriched cultivation method for isolating marine PHA-producing bacteria.</title>
        <authorList>
            <person name="Zheng W."/>
            <person name="Yu S."/>
            <person name="Huang Y."/>
        </authorList>
    </citation>
    <scope>NUCLEOTIDE SEQUENCE</scope>
    <source>
        <strain evidence="2">SY-2-12</strain>
    </source>
</reference>
<name>A0A939J2C7_9HYPH</name>
<dbReference type="Gene3D" id="3.90.420.10">
    <property type="entry name" value="Oxidoreductase, molybdopterin-binding domain"/>
    <property type="match status" value="1"/>
</dbReference>
<sequence length="161" mass="18250">MFRQAILISGLLWAATAPAVAAGSPDTTIQITLGGQEDSPRQITVAEVESAGLQQVNAYNPYDRNTDAYTGVWMKDFVAKFGSAETTSMTIRAIDDYEIDFDKMEWQTMRILIATRVDGAYIDFDKKGPMRIIFPDFDETLEEYQTKLPKWIWMITEISMD</sequence>
<dbReference type="InterPro" id="IPR036374">
    <property type="entry name" value="OxRdtase_Mopterin-bd_sf"/>
</dbReference>
<keyword evidence="1" id="KW-0732">Signal</keyword>
<gene>
    <name evidence="2" type="ORF">JF539_01315</name>
</gene>
<evidence type="ECO:0000313" key="3">
    <source>
        <dbReference type="Proteomes" id="UP000664096"/>
    </source>
</evidence>
<evidence type="ECO:0000256" key="1">
    <source>
        <dbReference type="SAM" id="SignalP"/>
    </source>
</evidence>